<dbReference type="Pfam" id="PF00383">
    <property type="entry name" value="dCMP_cyt_deam_1"/>
    <property type="match status" value="1"/>
</dbReference>
<evidence type="ECO:0000256" key="4">
    <source>
        <dbReference type="ARBA" id="ARBA00022833"/>
    </source>
</evidence>
<dbReference type="NCBIfam" id="NF004064">
    <property type="entry name" value="PRK05578.1"/>
    <property type="match status" value="1"/>
</dbReference>
<dbReference type="SUPFAM" id="SSF53927">
    <property type="entry name" value="Cytidine deaminase-like"/>
    <property type="match status" value="1"/>
</dbReference>
<evidence type="ECO:0000259" key="5">
    <source>
        <dbReference type="PROSITE" id="PS51747"/>
    </source>
</evidence>
<dbReference type="RefSeq" id="WP_234860040.1">
    <property type="nucleotide sequence ID" value="NZ_JAKEVZ010000001.1"/>
</dbReference>
<keyword evidence="7" id="KW-1185">Reference proteome</keyword>
<dbReference type="GO" id="GO:0004126">
    <property type="term" value="F:cytidine deaminase activity"/>
    <property type="evidence" value="ECO:0007669"/>
    <property type="project" value="UniProtKB-EC"/>
</dbReference>
<evidence type="ECO:0000313" key="7">
    <source>
        <dbReference type="Proteomes" id="UP001201449"/>
    </source>
</evidence>
<sequence length="158" mass="17425">MAKKINVQVSLDLIEPQDWSEMEKELISRAKAAAERAHAPYSNFLVGASVLLENGAIFEGNNQENVSFPVGVCAERSLLSFVVGNFPNVRPLKLAIAAKKREGASYAFVTPCGSCRQTINEYEIMFGKPIEILMLHENGSILRASSIKELLPFSFDSF</sequence>
<evidence type="ECO:0000256" key="1">
    <source>
        <dbReference type="ARBA" id="ARBA00006576"/>
    </source>
</evidence>
<proteinExistence type="inferred from homology"/>
<dbReference type="PANTHER" id="PTHR11644:SF2">
    <property type="entry name" value="CYTIDINE DEAMINASE"/>
    <property type="match status" value="1"/>
</dbReference>
<accession>A0ABS9BRA7</accession>
<dbReference type="PANTHER" id="PTHR11644">
    <property type="entry name" value="CYTIDINE DEAMINASE"/>
    <property type="match status" value="1"/>
</dbReference>
<gene>
    <name evidence="6" type="ORF">L0U89_02350</name>
</gene>
<keyword evidence="3 6" id="KW-0378">Hydrolase</keyword>
<evidence type="ECO:0000313" key="6">
    <source>
        <dbReference type="EMBL" id="MCF1749899.1"/>
    </source>
</evidence>
<comment type="caution">
    <text evidence="6">The sequence shown here is derived from an EMBL/GenBank/DDBJ whole genome shotgun (WGS) entry which is preliminary data.</text>
</comment>
<protein>
    <submittedName>
        <fullName evidence="6">Cytidine deaminase</fullName>
        <ecNumber evidence="6">3.5.4.5</ecNumber>
    </submittedName>
</protein>
<dbReference type="CDD" id="cd01283">
    <property type="entry name" value="cytidine_deaminase"/>
    <property type="match status" value="1"/>
</dbReference>
<keyword evidence="4" id="KW-0862">Zinc</keyword>
<dbReference type="PROSITE" id="PS51747">
    <property type="entry name" value="CYT_DCMP_DEAMINASES_2"/>
    <property type="match status" value="1"/>
</dbReference>
<dbReference type="InterPro" id="IPR016193">
    <property type="entry name" value="Cytidine_deaminase-like"/>
</dbReference>
<dbReference type="InterPro" id="IPR002125">
    <property type="entry name" value="CMP_dCMP_dom"/>
</dbReference>
<organism evidence="6 7">
    <name type="scientific">Mariniradius sediminis</name>
    <dbReference type="NCBI Taxonomy" id="2909237"/>
    <lineage>
        <taxon>Bacteria</taxon>
        <taxon>Pseudomonadati</taxon>
        <taxon>Bacteroidota</taxon>
        <taxon>Cytophagia</taxon>
        <taxon>Cytophagales</taxon>
        <taxon>Cyclobacteriaceae</taxon>
        <taxon>Mariniradius</taxon>
    </lineage>
</organism>
<dbReference type="Proteomes" id="UP001201449">
    <property type="component" value="Unassembled WGS sequence"/>
</dbReference>
<reference evidence="6 7" key="1">
    <citation type="submission" date="2022-01" db="EMBL/GenBank/DDBJ databases">
        <title>Mariniradius saccharolyticus sp. nov., isolated from sediment of a river.</title>
        <authorList>
            <person name="Liu H."/>
        </authorList>
    </citation>
    <scope>NUCLEOTIDE SEQUENCE [LARGE SCALE GENOMIC DNA]</scope>
    <source>
        <strain evidence="6 7">RY-2</strain>
    </source>
</reference>
<comment type="similarity">
    <text evidence="1">Belongs to the cytidine and deoxycytidylate deaminase family.</text>
</comment>
<dbReference type="InterPro" id="IPR050202">
    <property type="entry name" value="Cyt/Deoxycyt_deaminase"/>
</dbReference>
<name>A0ABS9BRA7_9BACT</name>
<feature type="domain" description="CMP/dCMP-type deaminase" evidence="5">
    <location>
        <begin position="21"/>
        <end position="158"/>
    </location>
</feature>
<evidence type="ECO:0000256" key="2">
    <source>
        <dbReference type="ARBA" id="ARBA00022723"/>
    </source>
</evidence>
<dbReference type="Gene3D" id="3.40.140.10">
    <property type="entry name" value="Cytidine Deaminase, domain 2"/>
    <property type="match status" value="1"/>
</dbReference>
<dbReference type="EMBL" id="JAKEVZ010000001">
    <property type="protein sequence ID" value="MCF1749899.1"/>
    <property type="molecule type" value="Genomic_DNA"/>
</dbReference>
<dbReference type="PROSITE" id="PS00903">
    <property type="entry name" value="CYT_DCMP_DEAMINASES_1"/>
    <property type="match status" value="1"/>
</dbReference>
<evidence type="ECO:0000256" key="3">
    <source>
        <dbReference type="ARBA" id="ARBA00022801"/>
    </source>
</evidence>
<dbReference type="EC" id="3.5.4.5" evidence="6"/>
<keyword evidence="2" id="KW-0479">Metal-binding</keyword>
<dbReference type="InterPro" id="IPR016192">
    <property type="entry name" value="APOBEC/CMP_deaminase_Zn-bd"/>
</dbReference>